<dbReference type="Proteomes" id="UP000663722">
    <property type="component" value="Chromosome"/>
</dbReference>
<evidence type="ECO:0000313" key="3">
    <source>
        <dbReference type="Proteomes" id="UP000663722"/>
    </source>
</evidence>
<sequence>MPRPDKKAGFLPASNFLFFCRMGFATHTHQAEAAGRGLQPRPKHSSAVIRKHSGRGCKLRPANNVYYQKEVLP</sequence>
<protein>
    <submittedName>
        <fullName evidence="2">Uncharacterized protein</fullName>
    </submittedName>
</protein>
<accession>A0A975BKD3</accession>
<proteinExistence type="predicted"/>
<organism evidence="2 3">
    <name type="scientific">Desulfonema magnum</name>
    <dbReference type="NCBI Taxonomy" id="45655"/>
    <lineage>
        <taxon>Bacteria</taxon>
        <taxon>Pseudomonadati</taxon>
        <taxon>Thermodesulfobacteriota</taxon>
        <taxon>Desulfobacteria</taxon>
        <taxon>Desulfobacterales</taxon>
        <taxon>Desulfococcaceae</taxon>
        <taxon>Desulfonema</taxon>
    </lineage>
</organism>
<dbReference type="EMBL" id="CP061800">
    <property type="protein sequence ID" value="QTA86897.1"/>
    <property type="molecule type" value="Genomic_DNA"/>
</dbReference>
<feature type="compositionally biased region" description="Basic residues" evidence="1">
    <location>
        <begin position="41"/>
        <end position="54"/>
    </location>
</feature>
<reference evidence="2" key="1">
    <citation type="journal article" date="2021" name="Microb. Physiol.">
        <title>Proteogenomic Insights into the Physiology of Marine, Sulfate-Reducing, Filamentous Desulfonema limicola and Desulfonema magnum.</title>
        <authorList>
            <person name="Schnaars V."/>
            <person name="Wohlbrand L."/>
            <person name="Scheve S."/>
            <person name="Hinrichs C."/>
            <person name="Reinhardt R."/>
            <person name="Rabus R."/>
        </authorList>
    </citation>
    <scope>NUCLEOTIDE SEQUENCE</scope>
    <source>
        <strain evidence="2">4be13</strain>
    </source>
</reference>
<dbReference type="AlphaFoldDB" id="A0A975BKD3"/>
<evidence type="ECO:0000256" key="1">
    <source>
        <dbReference type="SAM" id="MobiDB-lite"/>
    </source>
</evidence>
<feature type="region of interest" description="Disordered" evidence="1">
    <location>
        <begin position="31"/>
        <end position="54"/>
    </location>
</feature>
<name>A0A975BKD3_9BACT</name>
<dbReference type="KEGG" id="dmm:dnm_029220"/>
<keyword evidence="3" id="KW-1185">Reference proteome</keyword>
<gene>
    <name evidence="2" type="ORF">dnm_029220</name>
</gene>
<evidence type="ECO:0000313" key="2">
    <source>
        <dbReference type="EMBL" id="QTA86897.1"/>
    </source>
</evidence>